<evidence type="ECO:0000256" key="1">
    <source>
        <dbReference type="SAM" id="MobiDB-lite"/>
    </source>
</evidence>
<feature type="compositionally biased region" description="Low complexity" evidence="1">
    <location>
        <begin position="126"/>
        <end position="152"/>
    </location>
</feature>
<sequence>MATPNPKSQYPSIYDILTSQATNPQLHPTQQHKLYPQLHPSQQHKQPTTSPILTTQTTHNFTHPNNTNYPQLHPSQQHKQPTTSPILTTQTTHNFTHPNNTNYPQLHPSQQHKQPTTSPSQQHKLPTTSSIPTTQTTHTYNTVPTHTYNTNPFLQPTKSHNPHNPTRVNTGIFSWGDGRCLDGKKYNNNNNNIPLHATLGHQPP</sequence>
<accession>A0AAE1JZY4</accession>
<feature type="compositionally biased region" description="Low complexity" evidence="1">
    <location>
        <begin position="46"/>
        <end position="68"/>
    </location>
</feature>
<dbReference type="EMBL" id="JAWQEG010005027">
    <property type="protein sequence ID" value="KAK3859435.1"/>
    <property type="molecule type" value="Genomic_DNA"/>
</dbReference>
<protein>
    <submittedName>
        <fullName evidence="2">Uncharacterized protein</fullName>
    </submittedName>
</protein>
<comment type="caution">
    <text evidence="2">The sequence shown here is derived from an EMBL/GenBank/DDBJ whole genome shotgun (WGS) entry which is preliminary data.</text>
</comment>
<organism evidence="2 3">
    <name type="scientific">Petrolisthes cinctipes</name>
    <name type="common">Flat porcelain crab</name>
    <dbReference type="NCBI Taxonomy" id="88211"/>
    <lineage>
        <taxon>Eukaryota</taxon>
        <taxon>Metazoa</taxon>
        <taxon>Ecdysozoa</taxon>
        <taxon>Arthropoda</taxon>
        <taxon>Crustacea</taxon>
        <taxon>Multicrustacea</taxon>
        <taxon>Malacostraca</taxon>
        <taxon>Eumalacostraca</taxon>
        <taxon>Eucarida</taxon>
        <taxon>Decapoda</taxon>
        <taxon>Pleocyemata</taxon>
        <taxon>Anomura</taxon>
        <taxon>Galatheoidea</taxon>
        <taxon>Porcellanidae</taxon>
        <taxon>Petrolisthes</taxon>
    </lineage>
</organism>
<reference evidence="2" key="1">
    <citation type="submission" date="2023-10" db="EMBL/GenBank/DDBJ databases">
        <title>Genome assemblies of two species of porcelain crab, Petrolisthes cinctipes and Petrolisthes manimaculis (Anomura: Porcellanidae).</title>
        <authorList>
            <person name="Angst P."/>
        </authorList>
    </citation>
    <scope>NUCLEOTIDE SEQUENCE</scope>
    <source>
        <strain evidence="2">PB745_01</strain>
        <tissue evidence="2">Gill</tissue>
    </source>
</reference>
<feature type="compositionally biased region" description="Polar residues" evidence="1">
    <location>
        <begin position="103"/>
        <end position="125"/>
    </location>
</feature>
<feature type="compositionally biased region" description="Polar residues" evidence="1">
    <location>
        <begin position="69"/>
        <end position="79"/>
    </location>
</feature>
<feature type="compositionally biased region" description="Polar residues" evidence="1">
    <location>
        <begin position="153"/>
        <end position="168"/>
    </location>
</feature>
<dbReference type="AlphaFoldDB" id="A0AAE1JZY4"/>
<evidence type="ECO:0000313" key="2">
    <source>
        <dbReference type="EMBL" id="KAK3859435.1"/>
    </source>
</evidence>
<keyword evidence="3" id="KW-1185">Reference proteome</keyword>
<gene>
    <name evidence="2" type="ORF">Pcinc_034450</name>
</gene>
<feature type="compositionally biased region" description="Low complexity" evidence="1">
    <location>
        <begin position="80"/>
        <end position="102"/>
    </location>
</feature>
<name>A0AAE1JZY4_PETCI</name>
<proteinExistence type="predicted"/>
<dbReference type="Proteomes" id="UP001286313">
    <property type="component" value="Unassembled WGS sequence"/>
</dbReference>
<evidence type="ECO:0000313" key="3">
    <source>
        <dbReference type="Proteomes" id="UP001286313"/>
    </source>
</evidence>
<feature type="region of interest" description="Disordered" evidence="1">
    <location>
        <begin position="39"/>
        <end position="168"/>
    </location>
</feature>